<evidence type="ECO:0000256" key="1">
    <source>
        <dbReference type="SAM" id="MobiDB-lite"/>
    </source>
</evidence>
<evidence type="ECO:0000313" key="4">
    <source>
        <dbReference type="Proteomes" id="UP000254958"/>
    </source>
</evidence>
<dbReference type="EMBL" id="JABEQI010000008">
    <property type="protein sequence ID" value="MBB2187339.1"/>
    <property type="molecule type" value="Genomic_DNA"/>
</dbReference>
<evidence type="ECO:0000313" key="5">
    <source>
        <dbReference type="Proteomes" id="UP000562982"/>
    </source>
</evidence>
<evidence type="ECO:0000313" key="2">
    <source>
        <dbReference type="EMBL" id="MBB2187339.1"/>
    </source>
</evidence>
<feature type="region of interest" description="Disordered" evidence="1">
    <location>
        <begin position="239"/>
        <end position="260"/>
    </location>
</feature>
<accession>A0A370FX88</accession>
<protein>
    <recommendedName>
        <fullName evidence="6">N-acetyltransferase domain-containing protein</fullName>
    </recommendedName>
</protein>
<proteinExistence type="predicted"/>
<organism evidence="3 4">
    <name type="scientific">Gluconacetobacter liquefaciens</name>
    <name type="common">Acetobacter liquefaciens</name>
    <dbReference type="NCBI Taxonomy" id="89584"/>
    <lineage>
        <taxon>Bacteria</taxon>
        <taxon>Pseudomonadati</taxon>
        <taxon>Pseudomonadota</taxon>
        <taxon>Alphaproteobacteria</taxon>
        <taxon>Acetobacterales</taxon>
        <taxon>Acetobacteraceae</taxon>
        <taxon>Gluconacetobacter</taxon>
    </lineage>
</organism>
<dbReference type="AlphaFoldDB" id="A0A370FX88"/>
<feature type="compositionally biased region" description="Basic and acidic residues" evidence="1">
    <location>
        <begin position="242"/>
        <end position="254"/>
    </location>
</feature>
<dbReference type="Proteomes" id="UP000254958">
    <property type="component" value="Unassembled WGS sequence"/>
</dbReference>
<reference evidence="3 4" key="1">
    <citation type="submission" date="2018-07" db="EMBL/GenBank/DDBJ databases">
        <title>Genomic Encyclopedia of Type Strains, Phase IV (KMG-IV): sequencing the most valuable type-strain genomes for metagenomic binning, comparative biology and taxonomic classification.</title>
        <authorList>
            <person name="Goeker M."/>
        </authorList>
    </citation>
    <scope>NUCLEOTIDE SEQUENCE [LARGE SCALE GENOMIC DNA]</scope>
    <source>
        <strain evidence="3 4">DSM 5603</strain>
    </source>
</reference>
<evidence type="ECO:0008006" key="6">
    <source>
        <dbReference type="Google" id="ProtNLM"/>
    </source>
</evidence>
<reference evidence="2 5" key="2">
    <citation type="submission" date="2020-04" db="EMBL/GenBank/DDBJ databases">
        <title>Description of novel Gluconacetobacter.</title>
        <authorList>
            <person name="Sombolestani A."/>
        </authorList>
    </citation>
    <scope>NUCLEOTIDE SEQUENCE [LARGE SCALE GENOMIC DNA]</scope>
    <source>
        <strain evidence="2 5">LMG 1382</strain>
    </source>
</reference>
<dbReference type="Proteomes" id="UP000562982">
    <property type="component" value="Unassembled WGS sequence"/>
</dbReference>
<comment type="caution">
    <text evidence="3">The sequence shown here is derived from an EMBL/GenBank/DDBJ whole genome shotgun (WGS) entry which is preliminary data.</text>
</comment>
<evidence type="ECO:0000313" key="3">
    <source>
        <dbReference type="EMBL" id="RDI35506.1"/>
    </source>
</evidence>
<keyword evidence="4" id="KW-1185">Reference proteome</keyword>
<name>A0A370FX88_GLULI</name>
<dbReference type="RefSeq" id="WP_114729196.1">
    <property type="nucleotide sequence ID" value="NZ_BJMI01000027.1"/>
</dbReference>
<sequence>MSTVLRPFLDTIEINHGPKIEIGRFFLQLSESARQLGISWHMGRDFDRLVQVNRKNLDTWEPLSPIYDPAISDINPDNVIYVEGQADGEPVVTLILRRYDWPTSTLREEWESGRFAYRNPSVQMSPDEKWTAAAPVAAEIGGRVVFAGGLWCHPSFRRKRLPQLTIAMMRSISLAMWKPDFTIGMVERGALTRVLLPLYGNPVIQPGMQIVSPWRTFNCNLIWETPDDLTSYVRNHLTVPDEPERGHGTDEGVRRARSPR</sequence>
<dbReference type="EMBL" id="QQAW01000014">
    <property type="protein sequence ID" value="RDI35506.1"/>
    <property type="molecule type" value="Genomic_DNA"/>
</dbReference>
<gene>
    <name evidence="3" type="ORF">C7453_11441</name>
    <name evidence="2" type="ORF">HLH32_13305</name>
</gene>
<dbReference type="OrthoDB" id="7306993at2"/>